<proteinExistence type="inferred from homology"/>
<dbReference type="PANTHER" id="PTHR10545:SF29">
    <property type="entry name" value="GH14572P-RELATED"/>
    <property type="match status" value="1"/>
</dbReference>
<dbReference type="AlphaFoldDB" id="I5CAE8"/>
<dbReference type="EMBL" id="AJYA01000002">
    <property type="protein sequence ID" value="EIM78800.1"/>
    <property type="molecule type" value="Genomic_DNA"/>
</dbReference>
<reference evidence="5 6" key="1">
    <citation type="submission" date="2012-05" db="EMBL/GenBank/DDBJ databases">
        <title>Genome sequence of Nitritalea halalkaliphila LW7.</title>
        <authorList>
            <person name="Jangir P.K."/>
            <person name="Singh A."/>
            <person name="Shivaji S."/>
            <person name="Sharma R."/>
        </authorList>
    </citation>
    <scope>NUCLEOTIDE SEQUENCE [LARGE SCALE GENOMIC DNA]</scope>
    <source>
        <strain evidence="5 6">LW7</strain>
    </source>
</reference>
<dbReference type="GO" id="GO:0008080">
    <property type="term" value="F:N-acetyltransferase activity"/>
    <property type="evidence" value="ECO:0007669"/>
    <property type="project" value="UniProtKB-ARBA"/>
</dbReference>
<dbReference type="PANTHER" id="PTHR10545">
    <property type="entry name" value="DIAMINE N-ACETYLTRANSFERASE"/>
    <property type="match status" value="1"/>
</dbReference>
<name>I5CAE8_9BACT</name>
<dbReference type="STRING" id="1189621.A3SI_02086"/>
<dbReference type="OrthoDB" id="9805924at2"/>
<dbReference type="InterPro" id="IPR000182">
    <property type="entry name" value="GNAT_dom"/>
</dbReference>
<dbReference type="InterPro" id="IPR051016">
    <property type="entry name" value="Diverse_Substrate_AcTransf"/>
</dbReference>
<comment type="caution">
    <text evidence="5">The sequence shown here is derived from an EMBL/GenBank/DDBJ whole genome shotgun (WGS) entry which is preliminary data.</text>
</comment>
<organism evidence="5 6">
    <name type="scientific">Nitritalea halalkaliphila LW7</name>
    <dbReference type="NCBI Taxonomy" id="1189621"/>
    <lineage>
        <taxon>Bacteria</taxon>
        <taxon>Pseudomonadati</taxon>
        <taxon>Bacteroidota</taxon>
        <taxon>Cytophagia</taxon>
        <taxon>Cytophagales</taxon>
        <taxon>Cyclobacteriaceae</taxon>
        <taxon>Nitritalea</taxon>
    </lineage>
</organism>
<keyword evidence="6" id="KW-1185">Reference proteome</keyword>
<evidence type="ECO:0000313" key="6">
    <source>
        <dbReference type="Proteomes" id="UP000005551"/>
    </source>
</evidence>
<dbReference type="RefSeq" id="WP_009053349.1">
    <property type="nucleotide sequence ID" value="NZ_AJYA01000002.1"/>
</dbReference>
<evidence type="ECO:0000259" key="4">
    <source>
        <dbReference type="PROSITE" id="PS51186"/>
    </source>
</evidence>
<evidence type="ECO:0000256" key="3">
    <source>
        <dbReference type="ARBA" id="ARBA00023315"/>
    </source>
</evidence>
<protein>
    <submittedName>
        <fullName evidence="5">N-acetyltransferase GCN5</fullName>
    </submittedName>
</protein>
<dbReference type="PROSITE" id="PS51186">
    <property type="entry name" value="GNAT"/>
    <property type="match status" value="1"/>
</dbReference>
<dbReference type="FunFam" id="3.40.630.30:FF:000064">
    <property type="entry name" value="GNAT family acetyltransferase"/>
    <property type="match status" value="1"/>
</dbReference>
<accession>I5CAE8</accession>
<evidence type="ECO:0000256" key="2">
    <source>
        <dbReference type="ARBA" id="ARBA00022679"/>
    </source>
</evidence>
<keyword evidence="2 5" id="KW-0808">Transferase</keyword>
<sequence length="160" mass="18574">MFTIREGRKEDLPRTLELIHELALYEKAPEEVTNTVERMEKEGFGEQPAFGFYVAERQSDAYIVGIAVYYYRYSTWKGRRLYLEDIVVTATERGKGAGKALFDRVLEKTMEEGCSGMTWQVLDWNRPAITFYERYGADLDGEWINCNMQAPEIAVYLAKK</sequence>
<comment type="similarity">
    <text evidence="1">Belongs to the acetyltransferase family.</text>
</comment>
<evidence type="ECO:0000313" key="5">
    <source>
        <dbReference type="EMBL" id="EIM78800.1"/>
    </source>
</evidence>
<gene>
    <name evidence="5" type="ORF">A3SI_02086</name>
</gene>
<evidence type="ECO:0000256" key="1">
    <source>
        <dbReference type="ARBA" id="ARBA00008694"/>
    </source>
</evidence>
<keyword evidence="3" id="KW-0012">Acyltransferase</keyword>
<dbReference type="Gene3D" id="3.40.630.30">
    <property type="match status" value="1"/>
</dbReference>
<feature type="domain" description="N-acetyltransferase" evidence="4">
    <location>
        <begin position="2"/>
        <end position="160"/>
    </location>
</feature>
<dbReference type="PATRIC" id="fig|1189621.3.peg.438"/>
<dbReference type="CDD" id="cd04301">
    <property type="entry name" value="NAT_SF"/>
    <property type="match status" value="1"/>
</dbReference>
<dbReference type="Pfam" id="PF00583">
    <property type="entry name" value="Acetyltransf_1"/>
    <property type="match status" value="1"/>
</dbReference>
<dbReference type="Proteomes" id="UP000005551">
    <property type="component" value="Unassembled WGS sequence"/>
</dbReference>
<dbReference type="InterPro" id="IPR016181">
    <property type="entry name" value="Acyl_CoA_acyltransferase"/>
</dbReference>
<dbReference type="SUPFAM" id="SSF55729">
    <property type="entry name" value="Acyl-CoA N-acyltransferases (Nat)"/>
    <property type="match status" value="1"/>
</dbReference>